<gene>
    <name evidence="1" type="ORF">ACFSJU_11530</name>
</gene>
<dbReference type="Proteomes" id="UP001597387">
    <property type="component" value="Unassembled WGS sequence"/>
</dbReference>
<evidence type="ECO:0000313" key="1">
    <source>
        <dbReference type="EMBL" id="MFD2163025.1"/>
    </source>
</evidence>
<dbReference type="PROSITE" id="PS51257">
    <property type="entry name" value="PROKAR_LIPOPROTEIN"/>
    <property type="match status" value="1"/>
</dbReference>
<keyword evidence="2" id="KW-1185">Reference proteome</keyword>
<accession>A0ABW4ZM73</accession>
<dbReference type="RefSeq" id="WP_255902451.1">
    <property type="nucleotide sequence ID" value="NZ_JAFMZO010000003.1"/>
</dbReference>
<organism evidence="1 2">
    <name type="scientific">Paradesertivirga mongoliensis</name>
    <dbReference type="NCBI Taxonomy" id="2100740"/>
    <lineage>
        <taxon>Bacteria</taxon>
        <taxon>Pseudomonadati</taxon>
        <taxon>Bacteroidota</taxon>
        <taxon>Sphingobacteriia</taxon>
        <taxon>Sphingobacteriales</taxon>
        <taxon>Sphingobacteriaceae</taxon>
        <taxon>Paradesertivirga</taxon>
    </lineage>
</organism>
<dbReference type="EMBL" id="JBHUHZ010000001">
    <property type="protein sequence ID" value="MFD2163025.1"/>
    <property type="molecule type" value="Genomic_DNA"/>
</dbReference>
<evidence type="ECO:0000313" key="2">
    <source>
        <dbReference type="Proteomes" id="UP001597387"/>
    </source>
</evidence>
<sequence>MKDALTYLLPILLIVSCSSEKLDREKALKLLQENHQSQPATYKIFVSDPAYAKRMLDAGLESDGLLTVQRTQDFSDSGKPLISFTEKGEAYMVSQTEEDKKDNIQRVKIADQAIEEVTGIQMLDGDKKAVVEYTTSYRNVTPFAKLSKRKFDEKENHKADFLLYDDGWRVEQ</sequence>
<comment type="caution">
    <text evidence="1">The sequence shown here is derived from an EMBL/GenBank/DDBJ whole genome shotgun (WGS) entry which is preliminary data.</text>
</comment>
<reference evidence="2" key="1">
    <citation type="journal article" date="2019" name="Int. J. Syst. Evol. Microbiol.">
        <title>The Global Catalogue of Microorganisms (GCM) 10K type strain sequencing project: providing services to taxonomists for standard genome sequencing and annotation.</title>
        <authorList>
            <consortium name="The Broad Institute Genomics Platform"/>
            <consortium name="The Broad Institute Genome Sequencing Center for Infectious Disease"/>
            <person name="Wu L."/>
            <person name="Ma J."/>
        </authorList>
    </citation>
    <scope>NUCLEOTIDE SEQUENCE [LARGE SCALE GENOMIC DNA]</scope>
    <source>
        <strain evidence="2">KCTC 42217</strain>
    </source>
</reference>
<protein>
    <submittedName>
        <fullName evidence="1">Uncharacterized protein</fullName>
    </submittedName>
</protein>
<proteinExistence type="predicted"/>
<name>A0ABW4ZM73_9SPHI</name>